<sequence length="112" mass="12187">MIRDSIQATEKALLMVALGYLEALKGGFIHPDEAFHVIGMPMIAHRMAVFGISNAVADLVSGLDEFEAIRDLGGEAKFRQAIDAGIEACRLQLLARPLKPDRANVCLRLLEA</sequence>
<reference evidence="1 2" key="1">
    <citation type="submission" date="2018-04" db="EMBL/GenBank/DDBJ databases">
        <title>The genome sequence of Caulobacter sp. 744.</title>
        <authorList>
            <person name="Gao J."/>
            <person name="Sun J."/>
        </authorList>
    </citation>
    <scope>NUCLEOTIDE SEQUENCE [LARGE SCALE GENOMIC DNA]</scope>
    <source>
        <strain evidence="1 2">774</strain>
    </source>
</reference>
<dbReference type="AlphaFoldDB" id="A0A2T9KCD7"/>
<evidence type="ECO:0000313" key="1">
    <source>
        <dbReference type="EMBL" id="PVM93632.1"/>
    </source>
</evidence>
<protein>
    <submittedName>
        <fullName evidence="1">Uncharacterized protein</fullName>
    </submittedName>
</protein>
<gene>
    <name evidence="1" type="ORF">DDF67_02790</name>
</gene>
<dbReference type="Proteomes" id="UP000245073">
    <property type="component" value="Unassembled WGS sequence"/>
</dbReference>
<evidence type="ECO:0000313" key="2">
    <source>
        <dbReference type="Proteomes" id="UP000245073"/>
    </source>
</evidence>
<name>A0A2T9KCD7_9CAUL</name>
<keyword evidence="2" id="KW-1185">Reference proteome</keyword>
<dbReference type="EMBL" id="QDKQ01000016">
    <property type="protein sequence ID" value="PVM93632.1"/>
    <property type="molecule type" value="Genomic_DNA"/>
</dbReference>
<comment type="caution">
    <text evidence="1">The sequence shown here is derived from an EMBL/GenBank/DDBJ whole genome shotgun (WGS) entry which is preliminary data.</text>
</comment>
<organism evidence="1 2">
    <name type="scientific">Caulobacter endophyticus</name>
    <dbReference type="NCBI Taxonomy" id="2172652"/>
    <lineage>
        <taxon>Bacteria</taxon>
        <taxon>Pseudomonadati</taxon>
        <taxon>Pseudomonadota</taxon>
        <taxon>Alphaproteobacteria</taxon>
        <taxon>Caulobacterales</taxon>
        <taxon>Caulobacteraceae</taxon>
        <taxon>Caulobacter</taxon>
    </lineage>
</organism>
<proteinExistence type="predicted"/>
<accession>A0A2T9KCD7</accession>